<dbReference type="Proteomes" id="UP000005641">
    <property type="component" value="Unassembled WGS sequence"/>
</dbReference>
<sequence length="269" mass="29646">NNLRPHAPRDRRHLNKCFHNSLNTSSTYSSHCGSVRLLPCFCRLTDPPSTSKLLLRATRLIPSHPVLQCPSRRSLLTSHNLHRHRTLICRRNASLSQLTRIIHAIIQQPRNSWPPRPDAPNDITRPLPYVTVMDPRLGQPTIHENTKQTLTASYRQPTHNSSRMRHSLETIRTLSFSPCSSGSRTLTPSSCPSPDKSRSAAPSRAAVRSPTNPVLPHVTIQMVATRINTVRSVSSQSPPSSNATGVSAPKSNSHLNTEASPTAAGTSEQ</sequence>
<feature type="non-terminal residue" evidence="2">
    <location>
        <position position="1"/>
    </location>
</feature>
<feature type="compositionally biased region" description="Polar residues" evidence="1">
    <location>
        <begin position="147"/>
        <end position="161"/>
    </location>
</feature>
<organism evidence="2 3">
    <name type="scientific">Toxoplasma gondii (strain ATCC 50853 / GT1)</name>
    <dbReference type="NCBI Taxonomy" id="507601"/>
    <lineage>
        <taxon>Eukaryota</taxon>
        <taxon>Sar</taxon>
        <taxon>Alveolata</taxon>
        <taxon>Apicomplexa</taxon>
        <taxon>Conoidasida</taxon>
        <taxon>Coccidia</taxon>
        <taxon>Eucoccidiorida</taxon>
        <taxon>Eimeriorina</taxon>
        <taxon>Sarcocystidae</taxon>
        <taxon>Toxoplasma</taxon>
    </lineage>
</organism>
<evidence type="ECO:0000313" key="3">
    <source>
        <dbReference type="Proteomes" id="UP000005641"/>
    </source>
</evidence>
<feature type="compositionally biased region" description="Low complexity" evidence="1">
    <location>
        <begin position="232"/>
        <end position="241"/>
    </location>
</feature>
<evidence type="ECO:0000256" key="1">
    <source>
        <dbReference type="SAM" id="MobiDB-lite"/>
    </source>
</evidence>
<reference evidence="2 3" key="1">
    <citation type="submission" date="2006-05" db="EMBL/GenBank/DDBJ databases">
        <authorList>
            <person name="Paulsen I."/>
        </authorList>
    </citation>
    <scope>NUCLEOTIDE SEQUENCE [LARGE SCALE GENOMIC DNA]</scope>
    <source>
        <strain evidence="2 3">GT1</strain>
    </source>
</reference>
<dbReference type="VEuPathDB" id="ToxoDB:TGGT1_306688"/>
<reference evidence="2 3" key="2">
    <citation type="submission" date="2013-05" db="EMBL/GenBank/DDBJ databases">
        <authorList>
            <person name="Sibley D."/>
            <person name="Venepally P."/>
            <person name="Karamycheva S."/>
            <person name="Hadjithomas M."/>
            <person name="Khan A."/>
            <person name="Brunk B."/>
            <person name="Roos D."/>
            <person name="Caler E."/>
            <person name="Lorenzi H."/>
        </authorList>
    </citation>
    <scope>NUCLEOTIDE SEQUENCE [LARGE SCALE GENOMIC DNA]</scope>
    <source>
        <strain evidence="2 3">GT1</strain>
    </source>
</reference>
<dbReference type="AlphaFoldDB" id="S7UF02"/>
<feature type="compositionally biased region" description="Polar residues" evidence="1">
    <location>
        <begin position="242"/>
        <end position="269"/>
    </location>
</feature>
<feature type="region of interest" description="Disordered" evidence="1">
    <location>
        <begin position="230"/>
        <end position="269"/>
    </location>
</feature>
<proteinExistence type="predicted"/>
<feature type="compositionally biased region" description="Low complexity" evidence="1">
    <location>
        <begin position="199"/>
        <end position="210"/>
    </location>
</feature>
<protein>
    <submittedName>
        <fullName evidence="2">Uncharacterized protein</fullName>
    </submittedName>
</protein>
<feature type="region of interest" description="Disordered" evidence="1">
    <location>
        <begin position="138"/>
        <end position="213"/>
    </location>
</feature>
<dbReference type="EMBL" id="AAQM03000504">
    <property type="protein sequence ID" value="EPR56746.1"/>
    <property type="molecule type" value="Genomic_DNA"/>
</dbReference>
<comment type="caution">
    <text evidence="2">The sequence shown here is derived from an EMBL/GenBank/DDBJ whole genome shotgun (WGS) entry which is preliminary data.</text>
</comment>
<name>S7UF02_TOXGG</name>
<gene>
    <name evidence="2" type="ORF">TGGT1_306688</name>
</gene>
<accession>S7UF02</accession>
<feature type="compositionally biased region" description="Polar residues" evidence="1">
    <location>
        <begin position="170"/>
        <end position="190"/>
    </location>
</feature>
<evidence type="ECO:0000313" key="2">
    <source>
        <dbReference type="EMBL" id="EPR56746.1"/>
    </source>
</evidence>